<dbReference type="InterPro" id="IPR020547">
    <property type="entry name" value="ATP_synth_F1_esu_C"/>
</dbReference>
<feature type="domain" description="ATP synthase epsilon subunit C-terminal" evidence="11">
    <location>
        <begin position="88"/>
        <end position="128"/>
    </location>
</feature>
<dbReference type="Pfam" id="PF02823">
    <property type="entry name" value="ATP-synt_DE_N"/>
    <property type="match status" value="1"/>
</dbReference>
<dbReference type="Proteomes" id="UP000322619">
    <property type="component" value="Unassembled WGS sequence"/>
</dbReference>
<dbReference type="InterPro" id="IPR001469">
    <property type="entry name" value="ATP_synth_F1_dsu/esu"/>
</dbReference>
<dbReference type="EMBL" id="VSLA01000004">
    <property type="protein sequence ID" value="TYC87549.1"/>
    <property type="molecule type" value="Genomic_DNA"/>
</dbReference>
<evidence type="ECO:0000313" key="14">
    <source>
        <dbReference type="EMBL" id="TYC87549.1"/>
    </source>
</evidence>
<dbReference type="STRING" id="52694.ACWI_23420"/>
<name>A0A1F2PFL9_9FIRM</name>
<reference evidence="13 16" key="1">
    <citation type="submission" date="2015-09" db="EMBL/GenBank/DDBJ databases">
        <title>Genome sequence of Acetobacterium wieringae DSM 1911.</title>
        <authorList>
            <person name="Poehlein A."/>
            <person name="Bengelsdorf F.R."/>
            <person name="Schiel-Bengelsdorf B."/>
            <person name="Duerre P."/>
            <person name="Daniel R."/>
        </authorList>
    </citation>
    <scope>NUCLEOTIDE SEQUENCE [LARGE SCALE GENOMIC DNA]</scope>
    <source>
        <strain evidence="13 16">DSM 1911</strain>
    </source>
</reference>
<dbReference type="PANTHER" id="PTHR13822:SF10">
    <property type="entry name" value="ATP SYNTHASE EPSILON CHAIN, CHLOROPLASTIC"/>
    <property type="match status" value="1"/>
</dbReference>
<dbReference type="RefSeq" id="WP_070371623.1">
    <property type="nucleotide sequence ID" value="NZ_CABIIK010000001.1"/>
</dbReference>
<dbReference type="GO" id="GO:0005886">
    <property type="term" value="C:plasma membrane"/>
    <property type="evidence" value="ECO:0007669"/>
    <property type="project" value="UniProtKB-SubCell"/>
</dbReference>
<dbReference type="InterPro" id="IPR036794">
    <property type="entry name" value="ATP_F1_dsu/esu_C_sf"/>
</dbReference>
<evidence type="ECO:0000256" key="2">
    <source>
        <dbReference type="ARBA" id="ARBA00005712"/>
    </source>
</evidence>
<reference evidence="15" key="3">
    <citation type="submission" date="2021-11" db="EMBL/GenBank/DDBJ databases">
        <title>Isoprene-degrading acetogen.</title>
        <authorList>
            <person name="Yang Y."/>
            <person name="Jin H."/>
            <person name="Yan J."/>
        </authorList>
    </citation>
    <scope>NUCLEOTIDE SEQUENCE</scope>
    <source>
        <strain evidence="15">Berkeley</strain>
    </source>
</reference>
<evidence type="ECO:0000313" key="18">
    <source>
        <dbReference type="Proteomes" id="UP001163550"/>
    </source>
</evidence>
<evidence type="ECO:0000256" key="1">
    <source>
        <dbReference type="ARBA" id="ARBA00004202"/>
    </source>
</evidence>
<dbReference type="GO" id="GO:0046933">
    <property type="term" value="F:proton-transporting ATP synthase activity, rotational mechanism"/>
    <property type="evidence" value="ECO:0007669"/>
    <property type="project" value="UniProtKB-UniRule"/>
</dbReference>
<evidence type="ECO:0000313" key="17">
    <source>
        <dbReference type="Proteomes" id="UP000322619"/>
    </source>
</evidence>
<sequence>MAETFRLKIIAPTGIFFDDDIERIVIRGTEGEFAVLAEHTPLTTSVAIGTFNIIFGDKKSKSGTLLGGVATINPRETIILTDAAEWPEEIDLKRAQEAKERALQRLKDDKYDAARAQAALERAIARINSKEGL</sequence>
<dbReference type="Pfam" id="PF00401">
    <property type="entry name" value="ATP-synt_DE"/>
    <property type="match status" value="1"/>
</dbReference>
<comment type="subunit">
    <text evidence="9 10">F-type ATPases have 2 components, CF(1) - the catalytic core - and CF(0) - the membrane proton channel. CF(1) has five subunits: alpha(3), beta(3), gamma(1), delta(1), epsilon(1). CF(0) has three main subunits: a, b and c.</text>
</comment>
<evidence type="ECO:0000313" key="16">
    <source>
        <dbReference type="Proteomes" id="UP000176244"/>
    </source>
</evidence>
<evidence type="ECO:0000256" key="7">
    <source>
        <dbReference type="ARBA" id="ARBA00023196"/>
    </source>
</evidence>
<dbReference type="EMBL" id="CP087994">
    <property type="protein sequence ID" value="UYO63089.1"/>
    <property type="molecule type" value="Genomic_DNA"/>
</dbReference>
<dbReference type="SUPFAM" id="SSF51344">
    <property type="entry name" value="Epsilon subunit of F1F0-ATP synthase N-terminal domain"/>
    <property type="match status" value="1"/>
</dbReference>
<dbReference type="PANTHER" id="PTHR13822">
    <property type="entry name" value="ATP SYNTHASE DELTA/EPSILON CHAIN"/>
    <property type="match status" value="1"/>
</dbReference>
<dbReference type="Proteomes" id="UP000176244">
    <property type="component" value="Unassembled WGS sequence"/>
</dbReference>
<keyword evidence="5 9" id="KW-0406">Ion transport</keyword>
<dbReference type="HAMAP" id="MF_00530">
    <property type="entry name" value="ATP_synth_epsil_bac"/>
    <property type="match status" value="1"/>
</dbReference>
<organism evidence="13 16">
    <name type="scientific">Acetobacterium wieringae</name>
    <dbReference type="NCBI Taxonomy" id="52694"/>
    <lineage>
        <taxon>Bacteria</taxon>
        <taxon>Bacillati</taxon>
        <taxon>Bacillota</taxon>
        <taxon>Clostridia</taxon>
        <taxon>Eubacteriales</taxon>
        <taxon>Eubacteriaceae</taxon>
        <taxon>Acetobacterium</taxon>
    </lineage>
</organism>
<evidence type="ECO:0000256" key="4">
    <source>
        <dbReference type="ARBA" id="ARBA00022475"/>
    </source>
</evidence>
<comment type="subcellular location">
    <subcellularLocation>
        <location evidence="1 9">Cell membrane</location>
        <topology evidence="1 9">Peripheral membrane protein</topology>
    </subcellularLocation>
</comment>
<keyword evidence="18" id="KW-1185">Reference proteome</keyword>
<keyword evidence="6 9" id="KW-0472">Membrane</keyword>
<feature type="domain" description="ATP synthase F1 complex delta/epsilon subunit N-terminal" evidence="12">
    <location>
        <begin position="5"/>
        <end position="84"/>
    </location>
</feature>
<comment type="similarity">
    <text evidence="2 9 10">Belongs to the ATPase epsilon chain family.</text>
</comment>
<dbReference type="Gene3D" id="1.20.5.440">
    <property type="entry name" value="ATP synthase delta/epsilon subunit, C-terminal domain"/>
    <property type="match status" value="1"/>
</dbReference>
<reference evidence="14 17" key="2">
    <citation type="submission" date="2019-08" db="EMBL/GenBank/DDBJ databases">
        <title>Isolation and enrichment of carboxydotrophic bacteria from anaerobic sludge for the production of bio-based chemicals from syngas.</title>
        <authorList>
            <person name="Antares A.L."/>
            <person name="Moreira J."/>
            <person name="Diender M."/>
            <person name="Parshina S.N."/>
            <person name="Stams A.J.M."/>
            <person name="Alves M."/>
            <person name="Alves J.I."/>
            <person name="Sousa D.Z."/>
        </authorList>
    </citation>
    <scope>NUCLEOTIDE SEQUENCE [LARGE SCALE GENOMIC DNA]</scope>
    <source>
        <strain evidence="14 17">JM</strain>
    </source>
</reference>
<comment type="function">
    <text evidence="9">Produces ATP from ADP in the presence of a proton gradient across the membrane.</text>
</comment>
<dbReference type="GO" id="GO:0005524">
    <property type="term" value="F:ATP binding"/>
    <property type="evidence" value="ECO:0007669"/>
    <property type="project" value="UniProtKB-UniRule"/>
</dbReference>
<protein>
    <recommendedName>
        <fullName evidence="9">ATP synthase epsilon chain</fullName>
    </recommendedName>
    <alternativeName>
        <fullName evidence="9">ATP synthase F1 sector epsilon subunit</fullName>
    </alternativeName>
    <alternativeName>
        <fullName evidence="9">F-ATPase epsilon subunit</fullName>
    </alternativeName>
</protein>
<dbReference type="InterPro" id="IPR020546">
    <property type="entry name" value="ATP_synth_F1_dsu/esu_N"/>
</dbReference>
<keyword evidence="9" id="KW-0375">Hydrogen ion transport</keyword>
<dbReference type="NCBIfam" id="TIGR01216">
    <property type="entry name" value="ATP_synt_epsi"/>
    <property type="match status" value="1"/>
</dbReference>
<dbReference type="Proteomes" id="UP001163550">
    <property type="component" value="Chromosome"/>
</dbReference>
<dbReference type="InterPro" id="IPR036771">
    <property type="entry name" value="ATPsynth_dsu/esu_N"/>
</dbReference>
<dbReference type="AlphaFoldDB" id="A0A1F2PFL9"/>
<evidence type="ECO:0000259" key="11">
    <source>
        <dbReference type="Pfam" id="PF00401"/>
    </source>
</evidence>
<dbReference type="Gene3D" id="2.60.15.10">
    <property type="entry name" value="F0F1 ATP synthase delta/epsilon subunit, N-terminal"/>
    <property type="match status" value="1"/>
</dbReference>
<dbReference type="GO" id="GO:0045259">
    <property type="term" value="C:proton-transporting ATP synthase complex"/>
    <property type="evidence" value="ECO:0007669"/>
    <property type="project" value="UniProtKB-KW"/>
</dbReference>
<evidence type="ECO:0000256" key="6">
    <source>
        <dbReference type="ARBA" id="ARBA00023136"/>
    </source>
</evidence>
<keyword evidence="7 9" id="KW-0139">CF(1)</keyword>
<accession>A0A1F2PFL9</accession>
<evidence type="ECO:0000259" key="12">
    <source>
        <dbReference type="Pfam" id="PF02823"/>
    </source>
</evidence>
<evidence type="ECO:0000256" key="10">
    <source>
        <dbReference type="RuleBase" id="RU003656"/>
    </source>
</evidence>
<keyword evidence="4 9" id="KW-1003">Cell membrane</keyword>
<evidence type="ECO:0000256" key="8">
    <source>
        <dbReference type="ARBA" id="ARBA00023310"/>
    </source>
</evidence>
<evidence type="ECO:0000256" key="5">
    <source>
        <dbReference type="ARBA" id="ARBA00023065"/>
    </source>
</evidence>
<evidence type="ECO:0000256" key="3">
    <source>
        <dbReference type="ARBA" id="ARBA00022448"/>
    </source>
</evidence>
<evidence type="ECO:0000313" key="13">
    <source>
        <dbReference type="EMBL" id="OFV70137.1"/>
    </source>
</evidence>
<keyword evidence="3 9" id="KW-0813">Transport</keyword>
<evidence type="ECO:0000313" key="15">
    <source>
        <dbReference type="EMBL" id="UYO63089.1"/>
    </source>
</evidence>
<proteinExistence type="inferred from homology"/>
<gene>
    <name evidence="13" type="primary">atpC_2</name>
    <name evidence="9 14" type="synonym">atpC</name>
    <name evidence="13" type="ORF">ACWI_23420</name>
    <name evidence="14" type="ORF">FXB42_03630</name>
    <name evidence="15" type="ORF">LNN31_01165</name>
</gene>
<dbReference type="EMBL" id="LKEU01000033">
    <property type="protein sequence ID" value="OFV70137.1"/>
    <property type="molecule type" value="Genomic_DNA"/>
</dbReference>
<evidence type="ECO:0000256" key="9">
    <source>
        <dbReference type="HAMAP-Rule" id="MF_00530"/>
    </source>
</evidence>
<keyword evidence="8 9" id="KW-0066">ATP synthesis</keyword>
<dbReference type="OrthoDB" id="9804110at2"/>
<dbReference type="CDD" id="cd12152">
    <property type="entry name" value="F1-ATPase_delta"/>
    <property type="match status" value="1"/>
</dbReference>
<dbReference type="SUPFAM" id="SSF46604">
    <property type="entry name" value="Epsilon subunit of F1F0-ATP synthase C-terminal domain"/>
    <property type="match status" value="1"/>
</dbReference>